<evidence type="ECO:0000313" key="6">
    <source>
        <dbReference type="EMBL" id="MEN2791404.1"/>
    </source>
</evidence>
<sequence>MIKRQSLRQRLLELESRPPVSWSDTGAHSRPNLHGLLRYPAMMVPRMQGDIIDAILASTKRESRVLDPFVGSGTVMTEALVRGLNFTGIDINPLAALVCEAKAAIDGGVDVEGAAQILLDSLRRDVGEEIDVDFPGRAKWFDDASAAKFSLLRRSILSVDDVDARKVMWTVFAETVRQCSNSRTSTYKLHIRKLDDRVAADKVVTAFESNLRQALMRVRDYRALLNKRSAARPLVKILCEDARHADLDWPSAEHQVLVTSPPYGDNQTTIPYGQFSYLAMRWMPERDLPGASARRLMANTNSLDSASLGGTVRGSEDKAVPVRAISPHFDKFMLEAEARGTQRAVRKVSSFVGDFYDALCHLRSSSGATAHWVLTTGNRTAAGMTVPFDAICKDMVTHLGGKPIADLRRQLPNKRMPSRNSQGVMITAETTTVVEFA</sequence>
<comment type="catalytic activity">
    <reaction evidence="4">
        <text>a 2'-deoxyadenosine in DNA + S-adenosyl-L-methionine = an N(6)-methyl-2'-deoxyadenosine in DNA + S-adenosyl-L-homocysteine + H(+)</text>
        <dbReference type="Rhea" id="RHEA:15197"/>
        <dbReference type="Rhea" id="RHEA-COMP:12418"/>
        <dbReference type="Rhea" id="RHEA-COMP:12419"/>
        <dbReference type="ChEBI" id="CHEBI:15378"/>
        <dbReference type="ChEBI" id="CHEBI:57856"/>
        <dbReference type="ChEBI" id="CHEBI:59789"/>
        <dbReference type="ChEBI" id="CHEBI:90615"/>
        <dbReference type="ChEBI" id="CHEBI:90616"/>
        <dbReference type="EC" id="2.1.1.72"/>
    </reaction>
</comment>
<feature type="domain" description="DNA methylase N-4/N-6" evidence="5">
    <location>
        <begin position="54"/>
        <end position="93"/>
    </location>
</feature>
<comment type="caution">
    <text evidence="6">The sequence shown here is derived from an EMBL/GenBank/DDBJ whole genome shotgun (WGS) entry which is preliminary data.</text>
</comment>
<name>A0ABU9Y6G4_9SPHN</name>
<reference evidence="6 7" key="1">
    <citation type="submission" date="2024-05" db="EMBL/GenBank/DDBJ databases">
        <authorList>
            <person name="Liu Q."/>
            <person name="Xin Y.-H."/>
        </authorList>
    </citation>
    <scope>NUCLEOTIDE SEQUENCE [LARGE SCALE GENOMIC DNA]</scope>
    <source>
        <strain evidence="6 7">CGMCC 1.10181</strain>
    </source>
</reference>
<dbReference type="EC" id="2.1.1.72" evidence="1"/>
<dbReference type="Gene3D" id="3.40.50.150">
    <property type="entry name" value="Vaccinia Virus protein VP39"/>
    <property type="match status" value="1"/>
</dbReference>
<protein>
    <recommendedName>
        <fullName evidence="1">site-specific DNA-methyltransferase (adenine-specific)</fullName>
        <ecNumber evidence="1">2.1.1.72</ecNumber>
    </recommendedName>
</protein>
<dbReference type="InterPro" id="IPR002941">
    <property type="entry name" value="DNA_methylase_N4/N6"/>
</dbReference>
<keyword evidence="3" id="KW-0808">Transferase</keyword>
<dbReference type="GO" id="GO:0008168">
    <property type="term" value="F:methyltransferase activity"/>
    <property type="evidence" value="ECO:0007669"/>
    <property type="project" value="UniProtKB-KW"/>
</dbReference>
<evidence type="ECO:0000313" key="7">
    <source>
        <dbReference type="Proteomes" id="UP001419910"/>
    </source>
</evidence>
<dbReference type="EMBL" id="JBDIME010000017">
    <property type="protein sequence ID" value="MEN2791404.1"/>
    <property type="molecule type" value="Genomic_DNA"/>
</dbReference>
<keyword evidence="7" id="KW-1185">Reference proteome</keyword>
<accession>A0ABU9Y6G4</accession>
<organism evidence="6 7">
    <name type="scientific">Sphingomonas oligophenolica</name>
    <dbReference type="NCBI Taxonomy" id="301154"/>
    <lineage>
        <taxon>Bacteria</taxon>
        <taxon>Pseudomonadati</taxon>
        <taxon>Pseudomonadota</taxon>
        <taxon>Alphaproteobacteria</taxon>
        <taxon>Sphingomonadales</taxon>
        <taxon>Sphingomonadaceae</taxon>
        <taxon>Sphingomonas</taxon>
    </lineage>
</organism>
<evidence type="ECO:0000256" key="2">
    <source>
        <dbReference type="ARBA" id="ARBA00022603"/>
    </source>
</evidence>
<dbReference type="GO" id="GO:0032259">
    <property type="term" value="P:methylation"/>
    <property type="evidence" value="ECO:0007669"/>
    <property type="project" value="UniProtKB-KW"/>
</dbReference>
<gene>
    <name evidence="6" type="ORF">ABC974_17340</name>
</gene>
<dbReference type="Pfam" id="PF01555">
    <property type="entry name" value="N6_N4_Mtase"/>
    <property type="match status" value="1"/>
</dbReference>
<evidence type="ECO:0000256" key="3">
    <source>
        <dbReference type="ARBA" id="ARBA00022679"/>
    </source>
</evidence>
<dbReference type="InterPro" id="IPR029063">
    <property type="entry name" value="SAM-dependent_MTases_sf"/>
</dbReference>
<proteinExistence type="predicted"/>
<evidence type="ECO:0000259" key="5">
    <source>
        <dbReference type="Pfam" id="PF01555"/>
    </source>
</evidence>
<keyword evidence="2 6" id="KW-0489">Methyltransferase</keyword>
<dbReference type="SUPFAM" id="SSF53335">
    <property type="entry name" value="S-adenosyl-L-methionine-dependent methyltransferases"/>
    <property type="match status" value="1"/>
</dbReference>
<evidence type="ECO:0000256" key="1">
    <source>
        <dbReference type="ARBA" id="ARBA00011900"/>
    </source>
</evidence>
<evidence type="ECO:0000256" key="4">
    <source>
        <dbReference type="ARBA" id="ARBA00047942"/>
    </source>
</evidence>
<dbReference type="Proteomes" id="UP001419910">
    <property type="component" value="Unassembled WGS sequence"/>
</dbReference>
<dbReference type="RefSeq" id="WP_343890347.1">
    <property type="nucleotide sequence ID" value="NZ_BAAAEH010000032.1"/>
</dbReference>